<evidence type="ECO:0000313" key="1">
    <source>
        <dbReference type="EMBL" id="KAK8751502.1"/>
    </source>
</evidence>
<evidence type="ECO:0008006" key="3">
    <source>
        <dbReference type="Google" id="ProtNLM"/>
    </source>
</evidence>
<name>A0AAW0Y4G6_CHEQU</name>
<dbReference type="InterPro" id="IPR036465">
    <property type="entry name" value="vWFA_dom_sf"/>
</dbReference>
<reference evidence="1 2" key="1">
    <citation type="journal article" date="2024" name="BMC Genomics">
        <title>Genome assembly of redclaw crayfish (Cherax quadricarinatus) provides insights into its immune adaptation and hypoxia tolerance.</title>
        <authorList>
            <person name="Liu Z."/>
            <person name="Zheng J."/>
            <person name="Li H."/>
            <person name="Fang K."/>
            <person name="Wang S."/>
            <person name="He J."/>
            <person name="Zhou D."/>
            <person name="Weng S."/>
            <person name="Chi M."/>
            <person name="Gu Z."/>
            <person name="He J."/>
            <person name="Li F."/>
            <person name="Wang M."/>
        </authorList>
    </citation>
    <scope>NUCLEOTIDE SEQUENCE [LARGE SCALE GENOMIC DNA]</scope>
    <source>
        <strain evidence="1">ZL_2023a</strain>
    </source>
</reference>
<dbReference type="AlphaFoldDB" id="A0AAW0Y4G6"/>
<dbReference type="CDD" id="cd00198">
    <property type="entry name" value="vWFA"/>
    <property type="match status" value="1"/>
</dbReference>
<comment type="caution">
    <text evidence="1">The sequence shown here is derived from an EMBL/GenBank/DDBJ whole genome shotgun (WGS) entry which is preliminary data.</text>
</comment>
<accession>A0AAW0Y4G6</accession>
<evidence type="ECO:0000313" key="2">
    <source>
        <dbReference type="Proteomes" id="UP001445076"/>
    </source>
</evidence>
<proteinExistence type="predicted"/>
<sequence>MIDVSGSMSAYWNQLLVGWNCYVAPRLTGRTNLFVFGDSVVLKRSDSVLEMADFESGGTNLTGALQTIANEVYLCKEKYIKVFLLTDGHHNATQISPDMVIQQIFAPERKVCCVCVIGVGSGFPVQYSINIRSRLHNDSANFPPLFWVKRYEEIEVRMKEIGSTICDGASQVLHLSMAGFSLPGEKAKDTFHPKEWVYFPFGPEKVQELSLSYHRNICRILLQPRDMPVPILKEVFRQWNSVIIQLHNKKEVVPSDTLPFMERLFNTKMEELRDTKSGSIRERLAKREFKTYETDFRTLFNKIRAILTTVKFSSELELAENILSTTVGGGKYETKVLQMKGHTAEDYMNDCKDFMNVYEEHKHKILKINNIAEDCCRITLSSTVSDLQDPDFAMMMDLNKFEFLKHFTISGIPVYAPSRDSVSISPWSYGIHALVDSPYTIMSQVAIESFSDLNSEDEKKKEMQLQWGEQKTRCNAIVPVFPPKVAKIMAPIVHTRLYAMCASFAILKTPFIIDNNIHMAALGVTWVKILFEYPTTPRPEFVSHRIESIEATADLYLGRPSYMKYWQVLKSDPAQALMTESTIQVDNKTLKCETLIKPMFILHMYQRSENLDNATVVANIMRMILLEYVGRCLSRYKINKNHSTPFTDFFAKTLADQELKKEWVQKYMDTTRASIIGFEGFLLDDFYTLEEVQKAAKKTALEEIKCLKEQLTAQIPIAVDVTKVEQLRSVSLAGDVSWFTLKVFAREIGLREEVINDLFSERSVFMYTAHALQYRSSRERLTTSVGDYTAFFSVVTKNVQQENYRSIATDLISEIVNQLQSAWLKAYAHAHREVVQPMTRQQILAEAPERGVQVTDITFEEVYKKYRPDVGLLSNACQCRACPYFLIPNRRYNQHSSVERQSPTAFPHGLHRAAYHHRDSDLPTIISYLESGTFKTPVPRQAVEHFKNHLADLKEIYKETDSSAPT</sequence>
<gene>
    <name evidence="1" type="ORF">OTU49_008788</name>
</gene>
<dbReference type="EMBL" id="JARKIK010000005">
    <property type="protein sequence ID" value="KAK8751502.1"/>
    <property type="molecule type" value="Genomic_DNA"/>
</dbReference>
<dbReference type="SUPFAM" id="SSF53300">
    <property type="entry name" value="vWA-like"/>
    <property type="match status" value="1"/>
</dbReference>
<keyword evidence="2" id="KW-1185">Reference proteome</keyword>
<protein>
    <recommendedName>
        <fullName evidence="3">VWFA domain-containing protein</fullName>
    </recommendedName>
</protein>
<organism evidence="1 2">
    <name type="scientific">Cherax quadricarinatus</name>
    <name type="common">Australian red claw crayfish</name>
    <dbReference type="NCBI Taxonomy" id="27406"/>
    <lineage>
        <taxon>Eukaryota</taxon>
        <taxon>Metazoa</taxon>
        <taxon>Ecdysozoa</taxon>
        <taxon>Arthropoda</taxon>
        <taxon>Crustacea</taxon>
        <taxon>Multicrustacea</taxon>
        <taxon>Malacostraca</taxon>
        <taxon>Eumalacostraca</taxon>
        <taxon>Eucarida</taxon>
        <taxon>Decapoda</taxon>
        <taxon>Pleocyemata</taxon>
        <taxon>Astacidea</taxon>
        <taxon>Parastacoidea</taxon>
        <taxon>Parastacidae</taxon>
        <taxon>Cherax</taxon>
    </lineage>
</organism>
<dbReference type="Proteomes" id="UP001445076">
    <property type="component" value="Unassembled WGS sequence"/>
</dbReference>
<dbReference type="GO" id="GO:0032991">
    <property type="term" value="C:protein-containing complex"/>
    <property type="evidence" value="ECO:0007669"/>
    <property type="project" value="UniProtKB-ARBA"/>
</dbReference>